<evidence type="ECO:0000256" key="1">
    <source>
        <dbReference type="SAM" id="MobiDB-lite"/>
    </source>
</evidence>
<reference evidence="2" key="1">
    <citation type="journal article" date="2009" name="Rice">
        <title>De Novo Next Generation Sequencing of Plant Genomes.</title>
        <authorList>
            <person name="Rounsley S."/>
            <person name="Marri P.R."/>
            <person name="Yu Y."/>
            <person name="He R."/>
            <person name="Sisneros N."/>
            <person name="Goicoechea J.L."/>
            <person name="Lee S.J."/>
            <person name="Angelova A."/>
            <person name="Kudrna D."/>
            <person name="Luo M."/>
            <person name="Affourtit J."/>
            <person name="Desany B."/>
            <person name="Knight J."/>
            <person name="Niazi F."/>
            <person name="Egholm M."/>
            <person name="Wing R.A."/>
        </authorList>
    </citation>
    <scope>NUCLEOTIDE SEQUENCE [LARGE SCALE GENOMIC DNA]</scope>
    <source>
        <strain evidence="2">cv. IRGC 105608</strain>
    </source>
</reference>
<sequence length="194" mass="20593">MLIHTATQTNAKTCRNLFAGTAAGGHGAQAATPCRPTALHELQRLRASSCSSPAASALVALGGAYGRVEELVRLPSTTSSRRDGDDAPWRRAAEEEALDATSARRRRPRDAAGTSLFASTEAQRLLRCLTKVTRNASNAKKKVVAGKRSLAAQNETPPAVKALSEAMAATVAVLRGVATSLYGRIVDTKKRRWD</sequence>
<protein>
    <submittedName>
        <fullName evidence="2">Uncharacterized protein</fullName>
    </submittedName>
</protein>
<dbReference type="PaxDb" id="65489-OBART09G18590.1"/>
<dbReference type="HOGENOM" id="CLU_1404413_0_0_1"/>
<feature type="compositionally biased region" description="Basic and acidic residues" evidence="1">
    <location>
        <begin position="80"/>
        <end position="94"/>
    </location>
</feature>
<dbReference type="EnsemblPlants" id="OBART09G18590.1">
    <property type="protein sequence ID" value="OBART09G18590.1"/>
    <property type="gene ID" value="OBART09G18590"/>
</dbReference>
<dbReference type="AlphaFoldDB" id="A0A0D3H9P5"/>
<evidence type="ECO:0000313" key="3">
    <source>
        <dbReference type="Proteomes" id="UP000026960"/>
    </source>
</evidence>
<organism evidence="2">
    <name type="scientific">Oryza barthii</name>
    <dbReference type="NCBI Taxonomy" id="65489"/>
    <lineage>
        <taxon>Eukaryota</taxon>
        <taxon>Viridiplantae</taxon>
        <taxon>Streptophyta</taxon>
        <taxon>Embryophyta</taxon>
        <taxon>Tracheophyta</taxon>
        <taxon>Spermatophyta</taxon>
        <taxon>Magnoliopsida</taxon>
        <taxon>Liliopsida</taxon>
        <taxon>Poales</taxon>
        <taxon>Poaceae</taxon>
        <taxon>BOP clade</taxon>
        <taxon>Oryzoideae</taxon>
        <taxon>Oryzeae</taxon>
        <taxon>Oryzinae</taxon>
        <taxon>Oryza</taxon>
    </lineage>
</organism>
<reference evidence="2" key="2">
    <citation type="submission" date="2015-03" db="UniProtKB">
        <authorList>
            <consortium name="EnsemblPlants"/>
        </authorList>
    </citation>
    <scope>IDENTIFICATION</scope>
</reference>
<evidence type="ECO:0000313" key="2">
    <source>
        <dbReference type="EnsemblPlants" id="OBART09G18590.1"/>
    </source>
</evidence>
<name>A0A0D3H9P5_9ORYZ</name>
<feature type="region of interest" description="Disordered" evidence="1">
    <location>
        <begin position="76"/>
        <end position="112"/>
    </location>
</feature>
<dbReference type="Gramene" id="OBART09G18590.1">
    <property type="protein sequence ID" value="OBART09G18590.1"/>
    <property type="gene ID" value="OBART09G18590"/>
</dbReference>
<accession>A0A0D3H9P5</accession>
<keyword evidence="3" id="KW-1185">Reference proteome</keyword>
<dbReference type="Proteomes" id="UP000026960">
    <property type="component" value="Chromosome 9"/>
</dbReference>
<proteinExistence type="predicted"/>